<name>A0ABD2K4F3_HETSC</name>
<dbReference type="GO" id="GO:0000123">
    <property type="term" value="C:histone acetyltransferase complex"/>
    <property type="evidence" value="ECO:0007669"/>
    <property type="project" value="UniProtKB-ARBA"/>
</dbReference>
<dbReference type="AlphaFoldDB" id="A0ABD2K4F3"/>
<keyword evidence="2" id="KW-1185">Reference proteome</keyword>
<proteinExistence type="predicted"/>
<dbReference type="PANTHER" id="PTHR14898">
    <property type="entry name" value="ENHANCER OF POLYCOMB"/>
    <property type="match status" value="1"/>
</dbReference>
<sequence length="498" mass="57315">MSNSIKFGFRPRALDVTKKLPIRIRKCRKRSPKVKRTVAVAPSGMEKEEEMESHLQQAILAQKATSAGDTVENHVIPTPQVSTISDDDYNRIYQDRQLPKGKRLITFDDHVPFFLLQGSYNADSEDEEWMSINRNVNIDDFEHIIERLENASQTDIIHLRNARALLQRFDPGLVDDVYDYWLQKRKLAASRKSKCTALIPILCTEQRRDEKTLVNPYIAFRRRLDKVQTRKKLKTDVLTYEKMLQLNLALKRSIVLATTLKQREKLKLAVVDTEHPMHKLQFNGGIYNEEVDELRQRWMAQAERLLASTNEEKTMQRHKQQMMVEGHSSSSASPSSIFDSKCLKRNLELWNSTITLNPLCPVLFPSTDDDSAEMEKICAMNVSSSVDGRYHFRRKYGCKYRAPVPSALLNDNATEKCPQTPLHFPFCDEDTKPQDGLNEFRCFSTKFSLLGRGSHGGDNSGNDSPTVGFVRRRMGRGGRIHIDLMRFDKMHSPKHDTN</sequence>
<organism evidence="1 2">
    <name type="scientific">Heterodera schachtii</name>
    <name type="common">Sugarbeet cyst nematode worm</name>
    <name type="synonym">Tylenchus schachtii</name>
    <dbReference type="NCBI Taxonomy" id="97005"/>
    <lineage>
        <taxon>Eukaryota</taxon>
        <taxon>Metazoa</taxon>
        <taxon>Ecdysozoa</taxon>
        <taxon>Nematoda</taxon>
        <taxon>Chromadorea</taxon>
        <taxon>Rhabditida</taxon>
        <taxon>Tylenchina</taxon>
        <taxon>Tylenchomorpha</taxon>
        <taxon>Tylenchoidea</taxon>
        <taxon>Heteroderidae</taxon>
        <taxon>Heteroderinae</taxon>
        <taxon>Heterodera</taxon>
    </lineage>
</organism>
<evidence type="ECO:0000313" key="1">
    <source>
        <dbReference type="EMBL" id="KAL3097770.1"/>
    </source>
</evidence>
<gene>
    <name evidence="1" type="ORF">niasHS_000505</name>
</gene>
<evidence type="ECO:0008006" key="3">
    <source>
        <dbReference type="Google" id="ProtNLM"/>
    </source>
</evidence>
<protein>
    <recommendedName>
        <fullName evidence="3">Enhancer of polycomb-like protein</fullName>
    </recommendedName>
</protein>
<reference evidence="1 2" key="1">
    <citation type="submission" date="2024-10" db="EMBL/GenBank/DDBJ databases">
        <authorList>
            <person name="Kim D."/>
        </authorList>
    </citation>
    <scope>NUCLEOTIDE SEQUENCE [LARGE SCALE GENOMIC DNA]</scope>
    <source>
        <strain evidence="1">Taebaek</strain>
    </source>
</reference>
<dbReference type="InterPro" id="IPR024943">
    <property type="entry name" value="Enhancer_polycomb"/>
</dbReference>
<comment type="caution">
    <text evidence="1">The sequence shown here is derived from an EMBL/GenBank/DDBJ whole genome shotgun (WGS) entry which is preliminary data.</text>
</comment>
<dbReference type="EMBL" id="JBICCN010000053">
    <property type="protein sequence ID" value="KAL3097770.1"/>
    <property type="molecule type" value="Genomic_DNA"/>
</dbReference>
<accession>A0ABD2K4F3</accession>
<dbReference type="Proteomes" id="UP001620645">
    <property type="component" value="Unassembled WGS sequence"/>
</dbReference>
<evidence type="ECO:0000313" key="2">
    <source>
        <dbReference type="Proteomes" id="UP001620645"/>
    </source>
</evidence>